<feature type="compositionally biased region" description="Polar residues" evidence="2">
    <location>
        <begin position="1355"/>
        <end position="1369"/>
    </location>
</feature>
<keyword evidence="1" id="KW-0175">Coiled coil</keyword>
<feature type="compositionally biased region" description="Basic residues" evidence="2">
    <location>
        <begin position="1545"/>
        <end position="1557"/>
    </location>
</feature>
<dbReference type="PANTHER" id="PTHR45725">
    <property type="entry name" value="FORMIN HOMOLOGY 2 FAMILY MEMBER"/>
    <property type="match status" value="1"/>
</dbReference>
<feature type="compositionally biased region" description="Pro residues" evidence="2">
    <location>
        <begin position="51"/>
        <end position="61"/>
    </location>
</feature>
<protein>
    <submittedName>
        <fullName evidence="3">Uncharacterized protein</fullName>
    </submittedName>
</protein>
<dbReference type="eggNOG" id="ENOG502S4R6">
    <property type="taxonomic scope" value="Eukaryota"/>
</dbReference>
<feature type="compositionally biased region" description="Acidic residues" evidence="2">
    <location>
        <begin position="1309"/>
        <end position="1318"/>
    </location>
</feature>
<feature type="compositionally biased region" description="Polar residues" evidence="2">
    <location>
        <begin position="86"/>
        <end position="103"/>
    </location>
</feature>
<feature type="coiled-coil region" evidence="1">
    <location>
        <begin position="1070"/>
        <end position="1154"/>
    </location>
</feature>
<feature type="region of interest" description="Disordered" evidence="2">
    <location>
        <begin position="1003"/>
        <end position="1051"/>
    </location>
</feature>
<evidence type="ECO:0000256" key="2">
    <source>
        <dbReference type="SAM" id="MobiDB-lite"/>
    </source>
</evidence>
<evidence type="ECO:0000256" key="1">
    <source>
        <dbReference type="SAM" id="Coils"/>
    </source>
</evidence>
<evidence type="ECO:0000313" key="4">
    <source>
        <dbReference type="Proteomes" id="UP000001197"/>
    </source>
</evidence>
<feature type="compositionally biased region" description="Basic residues" evidence="2">
    <location>
        <begin position="1482"/>
        <end position="1491"/>
    </location>
</feature>
<dbReference type="Proteomes" id="UP000001197">
    <property type="component" value="Chromosome 5"/>
</dbReference>
<feature type="compositionally biased region" description="Polar residues" evidence="2">
    <location>
        <begin position="1450"/>
        <end position="1463"/>
    </location>
</feature>
<feature type="compositionally biased region" description="Acidic residues" evidence="2">
    <location>
        <begin position="1284"/>
        <end position="1293"/>
    </location>
</feature>
<sequence>MSSYSWQGWAPGDGDVYDDTSDESYHYWNSDSDTESYPMAKSLQSQDEVPEPPSHPPPTPRPGFAQLATSTGKTPIPPIPPIPTTSGNTSIGPVNDPSSTYSGPPQHDGSGDIIITDEMDINDIEAAIDASSEMALAQADVTTGSNPVQGGNSANVDPDEDVNMNGDPDSLFDGTTAGLFEGTTDLISDLIGDDTLGPADASTPKRFPVQQTQVQQVDTTQVQQSDTALQALAEPDHDWCQLAIMLPPRTFRLPKTGVDEKNLDSTLWLDQQKAGFVYMHTLKPQAPTGRALLVCSRQTGELIVNKNIHAHPLMIDWRWNENYRRWWHSNPDEAKRDYAGTIPPEIKFARLDDPLVKRRLPEEGVYPNLFGFGISNGRGGVEYDSAFRRPLYVDEYSLYFKHFNGYNLRSILAYATQGPKTAQLWIDEYFIWHVMEQLTSAVIYMQTGITRSELKAGDTRKKENWKPFVHRNILPEHVYLHFEEAWERGQSEFDVNKRDEDPAEKGNYVNESLRRAFPRVVLGSWSQASELHSSEKVYKYNRGERSQIMARLGNKDVDDHTGLRPELWEDIYLLGAVLRRLVTVWDARKREEEWEKSWIDYNVDAGEYTIENVRTPGGNKPHYSEDLYDILELFQVRSKRIQIQDRASWADERYWTPKRLQTKSFVDVDILIDVVFPIARLKVQNEKAKFRANEETGYISIPDTLMHGWYALTNRIDLIPYTPEGQDMEEVKGTKVASRELQLVHGTKYLVWYQFHAPVTSELNPGITDWLAVPWAKQAMEQPAKLWGEYWNQHYSDEIRAANMDTPERGGRHRIGDNHMDDSLVTVDESLTGERRIALEKHKRKGGFKPDWRVQRPVFEAPRGDAAESDADEYEGYEARKDARVQEWDELIEAANPRDPFLALTLEQHLKRVLRWMRRAKRVLWHLYPVALQYDDSAEVRNEEEKLAKDYLEIMRKEVELQATGREVEETPEQRAIKQKYHAMLERLDPKGEYKVGFAHKFAAPREPTPPPPRPPPPPPERQPTRSQGTQGDPSPLPPSPTTKYKREDEARRINNDILATQHRLLRDRLKKVVDQYTEAQHKRDRLETDDHESEQYQRFVEASEEVKELEEKMNLLKKADDNLPKPEQLDRQKERLQKEIKMFRRRAAEFKRAAKEQMTLRNEKTDDAADMMQEAATLRLEALEEADPSRAGQLEDRADELDEEAEALIKEMLPLKTKQSELADRVRLLELKIKGHTEVIAKIDKTLKKQQEPAGGPSYFAQGYEEAMADEGGAGPNRNDGANDSDDGDDGGDGGGGGGPGRTFDGVNDSDEDDNDGGGDNNNDNKPDTATDPEPTPQRRTTRSGRVVRPVSLYSPTNNYNATQQDSQTPRKKPPPKSPPGNTTIPRIPTPPPQTGQKRPRSDPDTAVIRETPPKNPRVGVADKVEIVEVPQSPDKKPPWVNPRIEIPWTQQETVPATQYSSEGGDEVIPATQQPEGSSEKKKRKTRRTKVPSPIVTKEKKGKARKVSTPTKPKSSPGKVPEAPKKTKKTPGKRELEQQVTPTPKRRAVGRPRRYE</sequence>
<proteinExistence type="predicted"/>
<reference evidence="4" key="2">
    <citation type="journal article" date="2014" name="Genetics">
        <title>Maintaining two mating types: Structure of the mating type locus and its role in heterokaryosis in Podospora anserina.</title>
        <authorList>
            <person name="Grognet P."/>
            <person name="Bidard F."/>
            <person name="Kuchly C."/>
            <person name="Tong L.C.H."/>
            <person name="Coppin E."/>
            <person name="Benkhali J.A."/>
            <person name="Couloux A."/>
            <person name="Wincker P."/>
            <person name="Debuchy R."/>
            <person name="Silar P."/>
        </authorList>
    </citation>
    <scope>GENOME REANNOTATION</scope>
    <source>
        <strain evidence="4">S / ATCC MYA-4624 / DSM 980 / FGSC 10383</strain>
    </source>
</reference>
<accession>A0A090D7N6</accession>
<feature type="compositionally biased region" description="Polar residues" evidence="2">
    <location>
        <begin position="142"/>
        <end position="155"/>
    </location>
</feature>
<feature type="region of interest" description="Disordered" evidence="2">
    <location>
        <begin position="1246"/>
        <end position="1557"/>
    </location>
</feature>
<feature type="region of interest" description="Disordered" evidence="2">
    <location>
        <begin position="142"/>
        <end position="161"/>
    </location>
</feature>
<dbReference type="InterPro" id="IPR051425">
    <property type="entry name" value="Formin_Homology"/>
</dbReference>
<feature type="region of interest" description="Disordered" evidence="2">
    <location>
        <begin position="1"/>
        <end position="113"/>
    </location>
</feature>
<dbReference type="InParanoid" id="A0A090D7N6"/>
<feature type="compositionally biased region" description="Pro residues" evidence="2">
    <location>
        <begin position="1007"/>
        <end position="1022"/>
    </location>
</feature>
<organism evidence="3 4">
    <name type="scientific">Podospora anserina (strain S / ATCC MYA-4624 / DSM 980 / FGSC 10383)</name>
    <name type="common">Pleurage anserina</name>
    <dbReference type="NCBI Taxonomy" id="515849"/>
    <lineage>
        <taxon>Eukaryota</taxon>
        <taxon>Fungi</taxon>
        <taxon>Dikarya</taxon>
        <taxon>Ascomycota</taxon>
        <taxon>Pezizomycotina</taxon>
        <taxon>Sordariomycetes</taxon>
        <taxon>Sordariomycetidae</taxon>
        <taxon>Sordariales</taxon>
        <taxon>Podosporaceae</taxon>
        <taxon>Podospora</taxon>
        <taxon>Podospora anserina</taxon>
    </lineage>
</organism>
<name>A0A090D7N6_PODAN</name>
<dbReference type="EMBL" id="FO904940">
    <property type="protein sequence ID" value="CDP29623.1"/>
    <property type="molecule type" value="Genomic_DNA"/>
</dbReference>
<reference evidence="3 4" key="1">
    <citation type="journal article" date="2008" name="Genome Biol.">
        <title>The genome sequence of the model ascomycete fungus Podospora anserina.</title>
        <authorList>
            <person name="Espagne E."/>
            <person name="Lespinet O."/>
            <person name="Malagnac F."/>
            <person name="Da Silva C."/>
            <person name="Jaillon O."/>
            <person name="Porcel B.M."/>
            <person name="Couloux A."/>
            <person name="Aury J.-M."/>
            <person name="Segurens B."/>
            <person name="Poulain J."/>
            <person name="Anthouard V."/>
            <person name="Grossetete S."/>
            <person name="Khalili H."/>
            <person name="Coppin E."/>
            <person name="Dequard-Chablat M."/>
            <person name="Picard M."/>
            <person name="Contamine V."/>
            <person name="Arnaise S."/>
            <person name="Bourdais A."/>
            <person name="Berteaux-Lecellier V."/>
            <person name="Gautheret D."/>
            <person name="de Vries R.P."/>
            <person name="Battaglia E."/>
            <person name="Coutinho P.M."/>
            <person name="Danchin E.G.J."/>
            <person name="Henrissat B."/>
            <person name="El Khoury R."/>
            <person name="Sainsard-Chanet A."/>
            <person name="Boivin A."/>
            <person name="Pinan-Lucarre B."/>
            <person name="Sellem C.H."/>
            <person name="Debuchy R."/>
            <person name="Wincker P."/>
            <person name="Weissenbach J."/>
            <person name="Silar P."/>
        </authorList>
    </citation>
    <scope>NUCLEOTIDE SEQUENCE [LARGE SCALE GENOMIC DNA]</scope>
    <source>
        <strain evidence="4">S / ATCC MYA-4624 / DSM 980 / FGSC 10383</strain>
    </source>
</reference>
<evidence type="ECO:0000313" key="3">
    <source>
        <dbReference type="EMBL" id="CDP29623.1"/>
    </source>
</evidence>
<keyword evidence="4" id="KW-1185">Reference proteome</keyword>